<keyword evidence="4" id="KW-1185">Reference proteome</keyword>
<dbReference type="AlphaFoldDB" id="A0A364LBV0"/>
<evidence type="ECO:0000256" key="1">
    <source>
        <dbReference type="ARBA" id="ARBA00022669"/>
    </source>
</evidence>
<keyword evidence="2" id="KW-0843">Virulence</keyword>
<dbReference type="GeneID" id="63798427"/>
<keyword evidence="1" id="KW-0147">Chitin-binding</keyword>
<reference evidence="3 4" key="1">
    <citation type="journal article" date="2017" name="Biotechnol. Biofuels">
        <title>Differential beta-glucosidase expression as a function of carbon source availability in Talaromyces amestolkiae: a genomic and proteomic approach.</title>
        <authorList>
            <person name="de Eugenio L.I."/>
            <person name="Mendez-Liter J.A."/>
            <person name="Nieto-Dominguez M."/>
            <person name="Alonso L."/>
            <person name="Gil-Munoz J."/>
            <person name="Barriuso J."/>
            <person name="Prieto A."/>
            <person name="Martinez M.J."/>
        </authorList>
    </citation>
    <scope>NUCLEOTIDE SEQUENCE [LARGE SCALE GENOMIC DNA]</scope>
    <source>
        <strain evidence="3 4">CIB</strain>
    </source>
</reference>
<evidence type="ECO:0000256" key="2">
    <source>
        <dbReference type="ARBA" id="ARBA00023026"/>
    </source>
</evidence>
<dbReference type="EMBL" id="MIKG01000023">
    <property type="protein sequence ID" value="RAO73201.1"/>
    <property type="molecule type" value="Genomic_DNA"/>
</dbReference>
<organism evidence="3 4">
    <name type="scientific">Talaromyces amestolkiae</name>
    <dbReference type="NCBI Taxonomy" id="1196081"/>
    <lineage>
        <taxon>Eukaryota</taxon>
        <taxon>Fungi</taxon>
        <taxon>Dikarya</taxon>
        <taxon>Ascomycota</taxon>
        <taxon>Pezizomycotina</taxon>
        <taxon>Eurotiomycetes</taxon>
        <taxon>Eurotiomycetidae</taxon>
        <taxon>Eurotiales</taxon>
        <taxon>Trichocomaceae</taxon>
        <taxon>Talaromyces</taxon>
        <taxon>Talaromyces sect. Talaromyces</taxon>
    </lineage>
</organism>
<name>A0A364LBV0_TALAM</name>
<evidence type="ECO:0000313" key="4">
    <source>
        <dbReference type="Proteomes" id="UP000249363"/>
    </source>
</evidence>
<dbReference type="PANTHER" id="PTHR47700">
    <property type="entry name" value="V CHITINASE, PUTATIVE (AFU_ORTHOLOGUE AFUA_6G13720)-RELATED"/>
    <property type="match status" value="1"/>
</dbReference>
<gene>
    <name evidence="3" type="ORF">BHQ10_009213</name>
</gene>
<dbReference type="RefSeq" id="XP_040737715.1">
    <property type="nucleotide sequence ID" value="XM_040882105.1"/>
</dbReference>
<dbReference type="InterPro" id="IPR053214">
    <property type="entry name" value="LysM12-like"/>
</dbReference>
<dbReference type="Proteomes" id="UP000249363">
    <property type="component" value="Unassembled WGS sequence"/>
</dbReference>
<protein>
    <submittedName>
        <fullName evidence="3">Uncharacterized protein</fullName>
    </submittedName>
</protein>
<comment type="caution">
    <text evidence="3">The sequence shown here is derived from an EMBL/GenBank/DDBJ whole genome shotgun (WGS) entry which is preliminary data.</text>
</comment>
<sequence length="217" mass="23078">MFTFSRFISCIGSEHRMKHFFLPPSFHSRLSSAIIEGYNGQYAGDSPSQGADAGPSPANWTNLHHLSNLESCNQTVLFGFNIHNSTYMAAAAPTVPQQQSQNNLTVAERCGAKTVKTTFTPSNLGSGSGAAPQDTDLAEAIHQLAIYVEASAECGSTILFARHNLAVVGLYSGAQVTKRATGLLLDSFAETEASALQICQPSDTALTVAGDIFSWLC</sequence>
<evidence type="ECO:0000313" key="3">
    <source>
        <dbReference type="EMBL" id="RAO73201.1"/>
    </source>
</evidence>
<accession>A0A364LBV0</accession>
<dbReference type="PANTHER" id="PTHR47700:SF2">
    <property type="entry name" value="CHITINASE"/>
    <property type="match status" value="1"/>
</dbReference>
<dbReference type="OrthoDB" id="4491459at2759"/>
<proteinExistence type="predicted"/>
<dbReference type="GO" id="GO:0008061">
    <property type="term" value="F:chitin binding"/>
    <property type="evidence" value="ECO:0007669"/>
    <property type="project" value="UniProtKB-KW"/>
</dbReference>
<dbReference type="STRING" id="1196081.A0A364LBV0"/>